<feature type="region of interest" description="Disordered" evidence="1">
    <location>
        <begin position="252"/>
        <end position="278"/>
    </location>
</feature>
<sequence>MCVGHTFNQSNNPWKFVDYWWNVANAHASDSGGGASCRSVRVASVDHTDVHAFRVAGSWRLETKGGRKISTALALLSSASAHIEMKFPAPIKSSFNPNYNYTNIDYSMKNPLGVYPCKGYLDEPEMVVETFEAGKNYTLQLEGSTFHDGGSCQLALSYDKGKSFTVIKSIIGGCPIKLNYGFEIPQSAPEGTALFAWSWINKVGNREYYQNCAWVDIKNNSPNATELEGPPLFVADVPGYCTVPEGKEFKYPDPGPNVEYGGDSSSYTSTCSNSTTSA</sequence>
<dbReference type="PANTHER" id="PTHR36182:SF1">
    <property type="entry name" value="PROTEIN, PUTATIVE (AFU_ORTHOLOGUE AFUA_6G10930)-RELATED"/>
    <property type="match status" value="1"/>
</dbReference>
<comment type="caution">
    <text evidence="2">The sequence shown here is derived from an EMBL/GenBank/DDBJ whole genome shotgun (WGS) entry which is preliminary data.</text>
</comment>
<dbReference type="AlphaFoldDB" id="A0A642V1T8"/>
<reference evidence="2" key="1">
    <citation type="journal article" date="2019" name="G3 (Bethesda)">
        <title>Genome Assemblies of Two Rare Opportunistic Yeast Pathogens: Diutina rugosa (syn. Candida rugosa) and Trichomonascus ciferrii (syn. Candida ciferrii).</title>
        <authorList>
            <person name="Mixao V."/>
            <person name="Saus E."/>
            <person name="Hansen A.P."/>
            <person name="Lass-Florl C."/>
            <person name="Gabaldon T."/>
        </authorList>
    </citation>
    <scope>NUCLEOTIDE SEQUENCE</scope>
    <source>
        <strain evidence="2">CBS 4856</strain>
    </source>
</reference>
<dbReference type="Gene3D" id="2.70.50.70">
    <property type="match status" value="1"/>
</dbReference>
<organism evidence="2 3">
    <name type="scientific">Trichomonascus ciferrii</name>
    <dbReference type="NCBI Taxonomy" id="44093"/>
    <lineage>
        <taxon>Eukaryota</taxon>
        <taxon>Fungi</taxon>
        <taxon>Dikarya</taxon>
        <taxon>Ascomycota</taxon>
        <taxon>Saccharomycotina</taxon>
        <taxon>Dipodascomycetes</taxon>
        <taxon>Dipodascales</taxon>
        <taxon>Trichomonascaceae</taxon>
        <taxon>Trichomonascus</taxon>
        <taxon>Trichomonascus ciferrii complex</taxon>
    </lineage>
</organism>
<keyword evidence="3" id="KW-1185">Reference proteome</keyword>
<dbReference type="Proteomes" id="UP000761534">
    <property type="component" value="Unassembled WGS sequence"/>
</dbReference>
<name>A0A642V1T8_9ASCO</name>
<feature type="compositionally biased region" description="Low complexity" evidence="1">
    <location>
        <begin position="264"/>
        <end position="278"/>
    </location>
</feature>
<dbReference type="EMBL" id="SWFS01000317">
    <property type="protein sequence ID" value="KAA8910398.1"/>
    <property type="molecule type" value="Genomic_DNA"/>
</dbReference>
<protein>
    <recommendedName>
        <fullName evidence="4">Endoglucanase</fullName>
    </recommendedName>
</protein>
<dbReference type="OrthoDB" id="2342176at2759"/>
<evidence type="ECO:0000313" key="3">
    <source>
        <dbReference type="Proteomes" id="UP000761534"/>
    </source>
</evidence>
<evidence type="ECO:0008006" key="4">
    <source>
        <dbReference type="Google" id="ProtNLM"/>
    </source>
</evidence>
<accession>A0A642V1T8</accession>
<proteinExistence type="predicted"/>
<evidence type="ECO:0000313" key="2">
    <source>
        <dbReference type="EMBL" id="KAA8910398.1"/>
    </source>
</evidence>
<gene>
    <name evidence="2" type="ORF">TRICI_004196</name>
</gene>
<evidence type="ECO:0000256" key="1">
    <source>
        <dbReference type="SAM" id="MobiDB-lite"/>
    </source>
</evidence>
<dbReference type="VEuPathDB" id="FungiDB:TRICI_004196"/>
<dbReference type="PANTHER" id="PTHR36182">
    <property type="entry name" value="PROTEIN, PUTATIVE (AFU_ORTHOLOGUE AFUA_6G10930)-RELATED"/>
    <property type="match status" value="1"/>
</dbReference>